<name>A0AA88XW05_PINIB</name>
<feature type="transmembrane region" description="Helical" evidence="1">
    <location>
        <begin position="450"/>
        <end position="474"/>
    </location>
</feature>
<feature type="transmembrane region" description="Helical" evidence="1">
    <location>
        <begin position="122"/>
        <end position="140"/>
    </location>
</feature>
<feature type="transmembrane region" description="Helical" evidence="1">
    <location>
        <begin position="340"/>
        <end position="364"/>
    </location>
</feature>
<organism evidence="3 4">
    <name type="scientific">Pinctada imbricata</name>
    <name type="common">Atlantic pearl-oyster</name>
    <name type="synonym">Pinctada martensii</name>
    <dbReference type="NCBI Taxonomy" id="66713"/>
    <lineage>
        <taxon>Eukaryota</taxon>
        <taxon>Metazoa</taxon>
        <taxon>Spiralia</taxon>
        <taxon>Lophotrochozoa</taxon>
        <taxon>Mollusca</taxon>
        <taxon>Bivalvia</taxon>
        <taxon>Autobranchia</taxon>
        <taxon>Pteriomorphia</taxon>
        <taxon>Pterioida</taxon>
        <taxon>Pterioidea</taxon>
        <taxon>Pteriidae</taxon>
        <taxon>Pinctada</taxon>
    </lineage>
</organism>
<protein>
    <recommendedName>
        <fullName evidence="2">Acyltransferase 3 domain-containing protein</fullName>
    </recommendedName>
</protein>
<feature type="transmembrane region" description="Helical" evidence="1">
    <location>
        <begin position="309"/>
        <end position="328"/>
    </location>
</feature>
<sequence>RNADTYFSDYYIVPWCRMGPYIVGAVTGYILYRTNGKCKINKFLNLILWAVFTTLACLVLFGLHDALTGNPLDQPLATLYLTTHRTVWGACVCWVIFACSTGNGGIINTILSWKAFIPLSRLTYCAYLIHPIVISVYIGTNRQAQIFTEITYTFQFLGILVTSLAVAFILSVTLEAPMMGLEKTLIPKKKKNADTYFSDYYIVPWCRMGPYIVGAVTGYILYRTNGKCKINKFLNLILWAVFTTLACLVLFGLHDALTGNPLDQPLATLYLTTHRTVWGACVCWVIFACSTGNGGIINTILSWKAFIPLSRLTYCAYLIHPIVISVYIGTNRQAQIFTEITYGIVVSLWIVATVLACLVLYGLYDPLNGSPLNQSASTLYLTTHRTIWGACVCWVVFACATGNGGYVNTLLSWKAFIPLSRLTYVAYLVHPIIMEAYNGSLRQPIQLTDLTFMFLFVGYLVATLVISFVVSLAFESPMMGLEKAIFKKKK</sequence>
<dbReference type="AlphaFoldDB" id="A0AA88XW05"/>
<evidence type="ECO:0000313" key="4">
    <source>
        <dbReference type="Proteomes" id="UP001186944"/>
    </source>
</evidence>
<accession>A0AA88XW05</accession>
<dbReference type="PANTHER" id="PTHR11161:SF0">
    <property type="entry name" value="O-ACYLTRANSFERASE LIKE PROTEIN"/>
    <property type="match status" value="1"/>
</dbReference>
<feature type="transmembrane region" description="Helical" evidence="1">
    <location>
        <begin position="233"/>
        <end position="257"/>
    </location>
</feature>
<dbReference type="EMBL" id="VSWD01000011">
    <property type="protein sequence ID" value="KAK3088251.1"/>
    <property type="molecule type" value="Genomic_DNA"/>
</dbReference>
<feature type="transmembrane region" description="Helical" evidence="1">
    <location>
        <begin position="410"/>
        <end position="429"/>
    </location>
</feature>
<feature type="transmembrane region" description="Helical" evidence="1">
    <location>
        <begin position="12"/>
        <end position="32"/>
    </location>
</feature>
<evidence type="ECO:0000256" key="1">
    <source>
        <dbReference type="SAM" id="Phobius"/>
    </source>
</evidence>
<comment type="caution">
    <text evidence="3">The sequence shown here is derived from an EMBL/GenBank/DDBJ whole genome shotgun (WGS) entry which is preliminary data.</text>
</comment>
<proteinExistence type="predicted"/>
<dbReference type="Pfam" id="PF01757">
    <property type="entry name" value="Acyl_transf_3"/>
    <property type="match status" value="1"/>
</dbReference>
<dbReference type="InterPro" id="IPR002656">
    <property type="entry name" value="Acyl_transf_3_dom"/>
</dbReference>
<reference evidence="3" key="1">
    <citation type="submission" date="2019-08" db="EMBL/GenBank/DDBJ databases">
        <title>The improved chromosome-level genome for the pearl oyster Pinctada fucata martensii using PacBio sequencing and Hi-C.</title>
        <authorList>
            <person name="Zheng Z."/>
        </authorList>
    </citation>
    <scope>NUCLEOTIDE SEQUENCE</scope>
    <source>
        <strain evidence="3">ZZ-2019</strain>
        <tissue evidence="3">Adductor muscle</tissue>
    </source>
</reference>
<keyword evidence="1" id="KW-1133">Transmembrane helix</keyword>
<keyword evidence="1" id="KW-0812">Transmembrane</keyword>
<dbReference type="Proteomes" id="UP001186944">
    <property type="component" value="Unassembled WGS sequence"/>
</dbReference>
<feature type="transmembrane region" description="Helical" evidence="1">
    <location>
        <begin position="152"/>
        <end position="174"/>
    </location>
</feature>
<feature type="domain" description="Acyltransferase 3" evidence="2">
    <location>
        <begin position="326"/>
        <end position="471"/>
    </location>
</feature>
<dbReference type="PANTHER" id="PTHR11161">
    <property type="entry name" value="O-ACYLTRANSFERASE"/>
    <property type="match status" value="1"/>
</dbReference>
<gene>
    <name evidence="3" type="ORF">FSP39_016609</name>
</gene>
<keyword evidence="1" id="KW-0472">Membrane</keyword>
<evidence type="ECO:0000259" key="2">
    <source>
        <dbReference type="Pfam" id="PF01757"/>
    </source>
</evidence>
<dbReference type="InterPro" id="IPR052728">
    <property type="entry name" value="O2_lipid_transport_reg"/>
</dbReference>
<feature type="transmembrane region" description="Helical" evidence="1">
    <location>
        <begin position="385"/>
        <end position="404"/>
    </location>
</feature>
<dbReference type="GO" id="GO:0016747">
    <property type="term" value="F:acyltransferase activity, transferring groups other than amino-acyl groups"/>
    <property type="evidence" value="ECO:0007669"/>
    <property type="project" value="InterPro"/>
</dbReference>
<feature type="non-terminal residue" evidence="3">
    <location>
        <position position="1"/>
    </location>
</feature>
<keyword evidence="4" id="KW-1185">Reference proteome</keyword>
<evidence type="ECO:0000313" key="3">
    <source>
        <dbReference type="EMBL" id="KAK3088251.1"/>
    </source>
</evidence>
<feature type="transmembrane region" description="Helical" evidence="1">
    <location>
        <begin position="44"/>
        <end position="67"/>
    </location>
</feature>